<evidence type="ECO:0000256" key="7">
    <source>
        <dbReference type="ARBA" id="ARBA00023136"/>
    </source>
</evidence>
<comment type="subunit">
    <text evidence="2">The complex is composed of two ATP-binding proteins (CysA), two transmembrane proteins (CysT and CysW) and a solute-binding protein (CysP).</text>
</comment>
<dbReference type="PROSITE" id="PS50928">
    <property type="entry name" value="ABC_TM1"/>
    <property type="match status" value="1"/>
</dbReference>
<dbReference type="InterPro" id="IPR005667">
    <property type="entry name" value="Sulph_transpt2"/>
</dbReference>
<dbReference type="SUPFAM" id="SSF161098">
    <property type="entry name" value="MetI-like"/>
    <property type="match status" value="1"/>
</dbReference>
<feature type="region of interest" description="Disordered" evidence="10">
    <location>
        <begin position="1"/>
        <end position="37"/>
    </location>
</feature>
<dbReference type="PANTHER" id="PTHR30406:SF8">
    <property type="entry name" value="SULFATE TRANSPORT SYSTEM PERMEASE PROTEIN CYST"/>
    <property type="match status" value="1"/>
</dbReference>
<accession>A0AAU8FYH8</accession>
<reference evidence="12" key="1">
    <citation type="submission" date="2024-06" db="EMBL/GenBank/DDBJ databases">
        <title>Complete genome sequence of the cellulolytic actinobacterium, Cellulosimicrobium ES-005.</title>
        <authorList>
            <person name="Matthews C.T."/>
            <person name="Underwood K.D."/>
            <person name="Ghanchi K.M."/>
            <person name="Fields S.D."/>
            <person name="Gardner S.G."/>
        </authorList>
    </citation>
    <scope>NUCLEOTIDE SEQUENCE</scope>
    <source>
        <strain evidence="12">ES-005</strain>
    </source>
</reference>
<keyword evidence="3 9" id="KW-0813">Transport</keyword>
<proteinExistence type="inferred from homology"/>
<evidence type="ECO:0000256" key="9">
    <source>
        <dbReference type="RuleBase" id="RU366001"/>
    </source>
</evidence>
<dbReference type="EMBL" id="CP159290">
    <property type="protein sequence ID" value="XCH29176.1"/>
    <property type="molecule type" value="Genomic_DNA"/>
</dbReference>
<evidence type="ECO:0000256" key="4">
    <source>
        <dbReference type="ARBA" id="ARBA00022692"/>
    </source>
</evidence>
<dbReference type="GO" id="GO:0005886">
    <property type="term" value="C:plasma membrane"/>
    <property type="evidence" value="ECO:0007669"/>
    <property type="project" value="InterPro"/>
</dbReference>
<comment type="subcellular location">
    <subcellularLocation>
        <location evidence="1">Membrane</location>
        <topology evidence="1">Multi-pass membrane protein</topology>
    </subcellularLocation>
</comment>
<dbReference type="AlphaFoldDB" id="A0AAU8FYH8"/>
<sequence length="299" mass="31371">MSSTLAERPGRAARERRPAPAAPPSRRVRRARRTPNGPYRLTAASGLGLGVALVWFSALALVPLIAVLVETSAGGWPAFAAAITQPQTAAALTLTVTQALAVTAVNVVMGTLIAWVLVRDRFPGKRLLEVLIDIPFALPTIVAGLVLLALYGPSGPLGIDVANTRAAVFLAFLFVTLPFVVRSVQPVLAELDRDVEEAAASLGATRSTTFRRVVLPALAPAITAGAALSFARAISEYGALVLLSGNLPMRTEVGSVRILAYLENGQPEQAAAVASVLLLVSLLVIATIQLLQRRVARRG</sequence>
<dbReference type="Pfam" id="PF00528">
    <property type="entry name" value="BPD_transp_1"/>
    <property type="match status" value="1"/>
</dbReference>
<comment type="similarity">
    <text evidence="9">Belongs to the binding-protein-dependent transport system permease family. CysTW subfamily.</text>
</comment>
<feature type="compositionally biased region" description="Basic and acidic residues" evidence="10">
    <location>
        <begin position="8"/>
        <end position="18"/>
    </location>
</feature>
<keyword evidence="7 9" id="KW-0472">Membrane</keyword>
<dbReference type="InterPro" id="IPR011865">
    <property type="entry name" value="CysT_permease"/>
</dbReference>
<organism evidence="12">
    <name type="scientific">Cellulosimicrobium sp. ES-005</name>
    <dbReference type="NCBI Taxonomy" id="3163031"/>
    <lineage>
        <taxon>Bacteria</taxon>
        <taxon>Bacillati</taxon>
        <taxon>Actinomycetota</taxon>
        <taxon>Actinomycetes</taxon>
        <taxon>Micrococcales</taxon>
        <taxon>Promicromonosporaceae</taxon>
        <taxon>Cellulosimicrobium</taxon>
    </lineage>
</organism>
<dbReference type="GO" id="GO:0015419">
    <property type="term" value="F:ABC-type sulfate transporter activity"/>
    <property type="evidence" value="ECO:0007669"/>
    <property type="project" value="UniProtKB-UniRule"/>
</dbReference>
<dbReference type="RefSeq" id="WP_353707507.1">
    <property type="nucleotide sequence ID" value="NZ_CP159290.1"/>
</dbReference>
<evidence type="ECO:0000256" key="1">
    <source>
        <dbReference type="ARBA" id="ARBA00004141"/>
    </source>
</evidence>
<comment type="function">
    <text evidence="9">Part of the ABC transporter complex (TC 3.A.1.6.1) involved in sulfate/thiosulfate import.</text>
</comment>
<dbReference type="CDD" id="cd06261">
    <property type="entry name" value="TM_PBP2"/>
    <property type="match status" value="1"/>
</dbReference>
<evidence type="ECO:0000259" key="11">
    <source>
        <dbReference type="PROSITE" id="PS50928"/>
    </source>
</evidence>
<gene>
    <name evidence="12" type="primary">cysT</name>
    <name evidence="12" type="ORF">ABRQ22_16520</name>
</gene>
<feature type="domain" description="ABC transmembrane type-1" evidence="11">
    <location>
        <begin position="92"/>
        <end position="289"/>
    </location>
</feature>
<evidence type="ECO:0000256" key="8">
    <source>
        <dbReference type="ARBA" id="ARBA00025323"/>
    </source>
</evidence>
<evidence type="ECO:0000256" key="6">
    <source>
        <dbReference type="ARBA" id="ARBA00023032"/>
    </source>
</evidence>
<dbReference type="Gene3D" id="1.10.3720.10">
    <property type="entry name" value="MetI-like"/>
    <property type="match status" value="1"/>
</dbReference>
<feature type="transmembrane region" description="Helical" evidence="9">
    <location>
        <begin position="213"/>
        <end position="234"/>
    </location>
</feature>
<feature type="transmembrane region" description="Helical" evidence="9">
    <location>
        <begin position="89"/>
        <end position="118"/>
    </location>
</feature>
<feature type="transmembrane region" description="Helical" evidence="9">
    <location>
        <begin position="164"/>
        <end position="181"/>
    </location>
</feature>
<feature type="transmembrane region" description="Helical" evidence="9">
    <location>
        <begin position="130"/>
        <end position="152"/>
    </location>
</feature>
<dbReference type="NCBIfam" id="TIGR02139">
    <property type="entry name" value="permease_CysT"/>
    <property type="match status" value="1"/>
</dbReference>
<feature type="transmembrane region" description="Helical" evidence="9">
    <location>
        <begin position="39"/>
        <end position="69"/>
    </location>
</feature>
<keyword evidence="5 9" id="KW-1133">Transmembrane helix</keyword>
<comment type="function">
    <text evidence="8">Part of the ABC transporter complex CysAWTP (TC 3.A.1.6.1) involved in sulfate/thiosulfate import. Probably responsible for the translocation of the substrate across the membrane.</text>
</comment>
<dbReference type="PANTHER" id="PTHR30406">
    <property type="entry name" value="SULFATE TRANSPORT SYSTEM PERMEASE PROTEIN"/>
    <property type="match status" value="1"/>
</dbReference>
<evidence type="ECO:0000256" key="3">
    <source>
        <dbReference type="ARBA" id="ARBA00022448"/>
    </source>
</evidence>
<keyword evidence="4 9" id="KW-0812">Transmembrane</keyword>
<keyword evidence="6 9" id="KW-0764">Sulfate transport</keyword>
<comment type="caution">
    <text evidence="9">Lacks conserved residue(s) required for the propagation of feature annotation.</text>
</comment>
<evidence type="ECO:0000256" key="10">
    <source>
        <dbReference type="SAM" id="MobiDB-lite"/>
    </source>
</evidence>
<evidence type="ECO:0000256" key="5">
    <source>
        <dbReference type="ARBA" id="ARBA00022989"/>
    </source>
</evidence>
<evidence type="ECO:0000256" key="2">
    <source>
        <dbReference type="ARBA" id="ARBA00011779"/>
    </source>
</evidence>
<evidence type="ECO:0000313" key="12">
    <source>
        <dbReference type="EMBL" id="XCH29176.1"/>
    </source>
</evidence>
<protein>
    <recommendedName>
        <fullName evidence="9">Sulfate transport system permease protein CysT</fullName>
    </recommendedName>
</protein>
<dbReference type="InterPro" id="IPR000515">
    <property type="entry name" value="MetI-like"/>
</dbReference>
<dbReference type="InterPro" id="IPR035906">
    <property type="entry name" value="MetI-like_sf"/>
</dbReference>
<feature type="transmembrane region" description="Helical" evidence="9">
    <location>
        <begin position="270"/>
        <end position="291"/>
    </location>
</feature>
<name>A0AAU8FYH8_9MICO</name>
<dbReference type="NCBIfam" id="TIGR00969">
    <property type="entry name" value="3a0106s02"/>
    <property type="match status" value="1"/>
</dbReference>